<keyword evidence="2" id="KW-1185">Reference proteome</keyword>
<dbReference type="Proteomes" id="UP000199169">
    <property type="component" value="Unassembled WGS sequence"/>
</dbReference>
<protein>
    <submittedName>
        <fullName evidence="1">Uncharacterized protein</fullName>
    </submittedName>
</protein>
<name>A0A1A8XQP1_9PROT</name>
<accession>A0A1A8XQP1</accession>
<sequence>MATVNGVASSYRWMSIGPLTVSIRTIVASAQPGAANRAAIKMQYFQPKLIAVKAFSAIDKVPTTGGRASFPKRLDTRFSRAPTCRH</sequence>
<gene>
    <name evidence="1" type="ORF">ACCAA_430054</name>
</gene>
<proteinExistence type="predicted"/>
<evidence type="ECO:0000313" key="2">
    <source>
        <dbReference type="Proteomes" id="UP000199169"/>
    </source>
</evidence>
<evidence type="ECO:0000313" key="1">
    <source>
        <dbReference type="EMBL" id="SBT07469.1"/>
    </source>
</evidence>
<reference evidence="2" key="1">
    <citation type="submission" date="2016-06" db="EMBL/GenBank/DDBJ databases">
        <authorList>
            <person name="McIlroy S.J."/>
            <person name="Karst S.M."/>
            <person name="Albertsen M."/>
        </authorList>
    </citation>
    <scope>NUCLEOTIDE SEQUENCE [LARGE SCALE GENOMIC DNA]</scope>
</reference>
<organism evidence="1 2">
    <name type="scientific">Candidatus Accumulibacter aalborgensis</name>
    <dbReference type="NCBI Taxonomy" id="1860102"/>
    <lineage>
        <taxon>Bacteria</taxon>
        <taxon>Pseudomonadati</taxon>
        <taxon>Pseudomonadota</taxon>
        <taxon>Betaproteobacteria</taxon>
        <taxon>Candidatus Accumulibacter</taxon>
    </lineage>
</organism>
<dbReference type="EMBL" id="FLQX01000120">
    <property type="protein sequence ID" value="SBT07469.1"/>
    <property type="molecule type" value="Genomic_DNA"/>
</dbReference>
<dbReference type="AlphaFoldDB" id="A0A1A8XQP1"/>